<keyword evidence="2" id="KW-1185">Reference proteome</keyword>
<proteinExistence type="predicted"/>
<dbReference type="EMBL" id="MU274911">
    <property type="protein sequence ID" value="KAI0089215.1"/>
    <property type="molecule type" value="Genomic_DNA"/>
</dbReference>
<organism evidence="1 2">
    <name type="scientific">Irpex rosettiformis</name>
    <dbReference type="NCBI Taxonomy" id="378272"/>
    <lineage>
        <taxon>Eukaryota</taxon>
        <taxon>Fungi</taxon>
        <taxon>Dikarya</taxon>
        <taxon>Basidiomycota</taxon>
        <taxon>Agaricomycotina</taxon>
        <taxon>Agaricomycetes</taxon>
        <taxon>Polyporales</taxon>
        <taxon>Irpicaceae</taxon>
        <taxon>Irpex</taxon>
    </lineage>
</organism>
<accession>A0ACB8U5H9</accession>
<name>A0ACB8U5H9_9APHY</name>
<comment type="caution">
    <text evidence="1">The sequence shown here is derived from an EMBL/GenBank/DDBJ whole genome shotgun (WGS) entry which is preliminary data.</text>
</comment>
<dbReference type="Proteomes" id="UP001055072">
    <property type="component" value="Unassembled WGS sequence"/>
</dbReference>
<evidence type="ECO:0000313" key="1">
    <source>
        <dbReference type="EMBL" id="KAI0089215.1"/>
    </source>
</evidence>
<gene>
    <name evidence="1" type="ORF">BDY19DRAFT_1089168</name>
</gene>
<evidence type="ECO:0000313" key="2">
    <source>
        <dbReference type="Proteomes" id="UP001055072"/>
    </source>
</evidence>
<protein>
    <submittedName>
        <fullName evidence="1">WD40 repeat-like protein</fullName>
    </submittedName>
</protein>
<reference evidence="1" key="1">
    <citation type="journal article" date="2021" name="Environ. Microbiol.">
        <title>Gene family expansions and transcriptome signatures uncover fungal adaptations to wood decay.</title>
        <authorList>
            <person name="Hage H."/>
            <person name="Miyauchi S."/>
            <person name="Viragh M."/>
            <person name="Drula E."/>
            <person name="Min B."/>
            <person name="Chaduli D."/>
            <person name="Navarro D."/>
            <person name="Favel A."/>
            <person name="Norest M."/>
            <person name="Lesage-Meessen L."/>
            <person name="Balint B."/>
            <person name="Merenyi Z."/>
            <person name="de Eugenio L."/>
            <person name="Morin E."/>
            <person name="Martinez A.T."/>
            <person name="Baldrian P."/>
            <person name="Stursova M."/>
            <person name="Martinez M.J."/>
            <person name="Novotny C."/>
            <person name="Magnuson J.K."/>
            <person name="Spatafora J.W."/>
            <person name="Maurice S."/>
            <person name="Pangilinan J."/>
            <person name="Andreopoulos W."/>
            <person name="LaButti K."/>
            <person name="Hundley H."/>
            <person name="Na H."/>
            <person name="Kuo A."/>
            <person name="Barry K."/>
            <person name="Lipzen A."/>
            <person name="Henrissat B."/>
            <person name="Riley R."/>
            <person name="Ahrendt S."/>
            <person name="Nagy L.G."/>
            <person name="Grigoriev I.V."/>
            <person name="Martin F."/>
            <person name="Rosso M.N."/>
        </authorList>
    </citation>
    <scope>NUCLEOTIDE SEQUENCE</scope>
    <source>
        <strain evidence="1">CBS 384.51</strain>
    </source>
</reference>
<sequence length="370" mass="39395">MSKRGASPPPGGALIKRVRSSSPQPNNQIAISSSNNEREQGLIRTVKRTSGLEAPIISLSGSHGAEIMSCKFDPSGQNIAACSADRGVSLWKTYSPNTNYGLLSSIHKAPILDLQWSLFSQLLYTASADHTINIMDLTNGSRVRKLRAHRGIVNSLDRTLAGAAGTELLVSGSDDGTVRVWEGGEEGDKQPVAVFEIGCPVTAVCWSADGSNIYAGALDNEIHVLDLRKQEEVYTLAGHTDTPTSLSLSPNGSFLLSPSLSSQTLIHDVRPFSPSPNRVHRVLVGAPAGFENTLLRGAWSRNDDGKRVGVGGADRTVCIWDVDSGKVLYKLPGHKGTVTAVDFHPKEPIVLTGSKDGTMLLGEIEPSLAV</sequence>